<sequence>MRIPATFACLGLLMLPPVALSTTAALAQPAPAPATITVSGEGTASAPPDMAVLTTGVVSQADDAAAALKANSTTMEALVAAVRGAGIAGNDISTSGFSVQPRYTYPGQNNNGGEQQAPKIVGYEVRNAVTIKVRDMKALGPLLDSVVAAGANDVGNLSMTLADTAPLADKARRAAIADARKKAEAYAEAAGVKLGRVLRIAEQGAMSPRAFAMPVSPDSAKMMSSVPVEAGELDIRATVDVAWELVP</sequence>
<evidence type="ECO:0000313" key="3">
    <source>
        <dbReference type="Proteomes" id="UP000186406"/>
    </source>
</evidence>
<protein>
    <recommendedName>
        <fullName evidence="4">SIMPL domain-containing protein</fullName>
    </recommendedName>
</protein>
<dbReference type="InterPro" id="IPR052022">
    <property type="entry name" value="26kDa_periplasmic_antigen"/>
</dbReference>
<dbReference type="Proteomes" id="UP000186406">
    <property type="component" value="Unassembled WGS sequence"/>
</dbReference>
<dbReference type="InterPro" id="IPR007497">
    <property type="entry name" value="SIMPL/DUF541"/>
</dbReference>
<dbReference type="STRING" id="1123029.SAMN02745172_00788"/>
<dbReference type="GO" id="GO:0006974">
    <property type="term" value="P:DNA damage response"/>
    <property type="evidence" value="ECO:0007669"/>
    <property type="project" value="TreeGrafter"/>
</dbReference>
<reference evidence="2 3" key="1">
    <citation type="submission" date="2016-12" db="EMBL/GenBank/DDBJ databases">
        <authorList>
            <person name="Song W.-J."/>
            <person name="Kurnit D.M."/>
        </authorList>
    </citation>
    <scope>NUCLEOTIDE SEQUENCE [LARGE SCALE GENOMIC DNA]</scope>
    <source>
        <strain evidence="2 3">DSM 19599</strain>
    </source>
</reference>
<dbReference type="Gene3D" id="3.30.110.170">
    <property type="entry name" value="Protein of unknown function (DUF541), domain 1"/>
    <property type="match status" value="1"/>
</dbReference>
<dbReference type="RefSeq" id="WP_073625816.1">
    <property type="nucleotide sequence ID" value="NZ_FRXO01000001.1"/>
</dbReference>
<dbReference type="AlphaFoldDB" id="A0A1M7Z9D1"/>
<dbReference type="PANTHER" id="PTHR34387">
    <property type="entry name" value="SLR1258 PROTEIN"/>
    <property type="match status" value="1"/>
</dbReference>
<name>A0A1M7Z9D1_9HYPH</name>
<feature type="signal peptide" evidence="1">
    <location>
        <begin position="1"/>
        <end position="27"/>
    </location>
</feature>
<dbReference type="Pfam" id="PF04402">
    <property type="entry name" value="SIMPL"/>
    <property type="match status" value="1"/>
</dbReference>
<dbReference type="EMBL" id="FRXO01000001">
    <property type="protein sequence ID" value="SHO61494.1"/>
    <property type="molecule type" value="Genomic_DNA"/>
</dbReference>
<keyword evidence="3" id="KW-1185">Reference proteome</keyword>
<dbReference type="PANTHER" id="PTHR34387:SF1">
    <property type="entry name" value="PERIPLASMIC IMMUNOGENIC PROTEIN"/>
    <property type="match status" value="1"/>
</dbReference>
<organism evidence="2 3">
    <name type="scientific">Pseudoxanthobacter soli DSM 19599</name>
    <dbReference type="NCBI Taxonomy" id="1123029"/>
    <lineage>
        <taxon>Bacteria</taxon>
        <taxon>Pseudomonadati</taxon>
        <taxon>Pseudomonadota</taxon>
        <taxon>Alphaproteobacteria</taxon>
        <taxon>Hyphomicrobiales</taxon>
        <taxon>Segnochrobactraceae</taxon>
        <taxon>Pseudoxanthobacter</taxon>
    </lineage>
</organism>
<gene>
    <name evidence="2" type="ORF">SAMN02745172_00788</name>
</gene>
<dbReference type="Gene3D" id="3.30.70.2970">
    <property type="entry name" value="Protein of unknown function (DUF541), domain 2"/>
    <property type="match status" value="1"/>
</dbReference>
<keyword evidence="1" id="KW-0732">Signal</keyword>
<proteinExistence type="predicted"/>
<accession>A0A1M7Z9D1</accession>
<evidence type="ECO:0000313" key="2">
    <source>
        <dbReference type="EMBL" id="SHO61494.1"/>
    </source>
</evidence>
<feature type="chain" id="PRO_5012975095" description="SIMPL domain-containing protein" evidence="1">
    <location>
        <begin position="28"/>
        <end position="247"/>
    </location>
</feature>
<evidence type="ECO:0000256" key="1">
    <source>
        <dbReference type="SAM" id="SignalP"/>
    </source>
</evidence>
<evidence type="ECO:0008006" key="4">
    <source>
        <dbReference type="Google" id="ProtNLM"/>
    </source>
</evidence>